<keyword evidence="3" id="KW-1185">Reference proteome</keyword>
<reference evidence="2" key="1">
    <citation type="submission" date="2017-07" db="EMBL/GenBank/DDBJ databases">
        <title>Taro Niue Genome Assembly and Annotation.</title>
        <authorList>
            <person name="Atibalentja N."/>
            <person name="Keating K."/>
            <person name="Fields C.J."/>
        </authorList>
    </citation>
    <scope>NUCLEOTIDE SEQUENCE</scope>
    <source>
        <strain evidence="2">Niue_2</strain>
        <tissue evidence="2">Leaf</tissue>
    </source>
</reference>
<dbReference type="Proteomes" id="UP000652761">
    <property type="component" value="Unassembled WGS sequence"/>
</dbReference>
<evidence type="ECO:0000256" key="1">
    <source>
        <dbReference type="SAM" id="MobiDB-lite"/>
    </source>
</evidence>
<dbReference type="EMBL" id="NMUH01014387">
    <property type="protein sequence ID" value="MQM22908.1"/>
    <property type="molecule type" value="Genomic_DNA"/>
</dbReference>
<gene>
    <name evidence="2" type="ORF">Taro_055967</name>
</gene>
<accession>A0A843XSA5</accession>
<comment type="caution">
    <text evidence="2">The sequence shown here is derived from an EMBL/GenBank/DDBJ whole genome shotgun (WGS) entry which is preliminary data.</text>
</comment>
<feature type="region of interest" description="Disordered" evidence="1">
    <location>
        <begin position="1"/>
        <end position="38"/>
    </location>
</feature>
<dbReference type="AlphaFoldDB" id="A0A843XSA5"/>
<evidence type="ECO:0000313" key="2">
    <source>
        <dbReference type="EMBL" id="MQM22908.1"/>
    </source>
</evidence>
<feature type="compositionally biased region" description="Low complexity" evidence="1">
    <location>
        <begin position="1"/>
        <end position="12"/>
    </location>
</feature>
<organism evidence="2 3">
    <name type="scientific">Colocasia esculenta</name>
    <name type="common">Wild taro</name>
    <name type="synonym">Arum esculentum</name>
    <dbReference type="NCBI Taxonomy" id="4460"/>
    <lineage>
        <taxon>Eukaryota</taxon>
        <taxon>Viridiplantae</taxon>
        <taxon>Streptophyta</taxon>
        <taxon>Embryophyta</taxon>
        <taxon>Tracheophyta</taxon>
        <taxon>Spermatophyta</taxon>
        <taxon>Magnoliopsida</taxon>
        <taxon>Liliopsida</taxon>
        <taxon>Araceae</taxon>
        <taxon>Aroideae</taxon>
        <taxon>Colocasieae</taxon>
        <taxon>Colocasia</taxon>
    </lineage>
</organism>
<sequence length="143" mass="16023">MSSTSPVESSSLEESKSQGNPAPTKSKHHPRKQQGKVIPQRYLQELARRCQALLLIEEFTREVLVLEEEFVQDGVFMDDGFGVYEIMNDEDPIDEEDSEVDAAAEKYASGVRRFDEPIAAGQSFITRVVSTHPMMVSTQCSKP</sequence>
<protein>
    <submittedName>
        <fullName evidence="2">Uncharacterized protein</fullName>
    </submittedName>
</protein>
<feature type="compositionally biased region" description="Basic residues" evidence="1">
    <location>
        <begin position="25"/>
        <end position="34"/>
    </location>
</feature>
<evidence type="ECO:0000313" key="3">
    <source>
        <dbReference type="Proteomes" id="UP000652761"/>
    </source>
</evidence>
<name>A0A843XSA5_COLES</name>
<proteinExistence type="predicted"/>